<dbReference type="Proteomes" id="UP000265663">
    <property type="component" value="Unassembled WGS sequence"/>
</dbReference>
<reference evidence="1 2" key="1">
    <citation type="journal article" date="2014" name="PLoS ONE">
        <title>De novo Genome Assembly of the Fungal Plant Pathogen Pyrenophora semeniperda.</title>
        <authorList>
            <person name="Soliai M.M."/>
            <person name="Meyer S.E."/>
            <person name="Udall J.A."/>
            <person name="Elzinga D.E."/>
            <person name="Hermansen R.A."/>
            <person name="Bodily P.M."/>
            <person name="Hart A.A."/>
            <person name="Coleman C.E."/>
        </authorList>
    </citation>
    <scope>NUCLEOTIDE SEQUENCE [LARGE SCALE GENOMIC DNA]</scope>
    <source>
        <strain evidence="1 2">CCB06</strain>
        <tissue evidence="1">Mycelium</tissue>
    </source>
</reference>
<dbReference type="OrthoDB" id="509124at2759"/>
<sequence>MPITASIDIAATPEAVRTKFLDFPSLPQYHQTGFFVSITPLASDINPPSKLRVVLSSATMEPVIIVRLLLFPLSHHFVTY</sequence>
<organism evidence="1 2">
    <name type="scientific">Pyrenophora seminiperda CCB06</name>
    <dbReference type="NCBI Taxonomy" id="1302712"/>
    <lineage>
        <taxon>Eukaryota</taxon>
        <taxon>Fungi</taxon>
        <taxon>Dikarya</taxon>
        <taxon>Ascomycota</taxon>
        <taxon>Pezizomycotina</taxon>
        <taxon>Dothideomycetes</taxon>
        <taxon>Pleosporomycetidae</taxon>
        <taxon>Pleosporales</taxon>
        <taxon>Pleosporineae</taxon>
        <taxon>Pleosporaceae</taxon>
        <taxon>Pyrenophora</taxon>
    </lineage>
</organism>
<dbReference type="AlphaFoldDB" id="A0A3M7MBM0"/>
<gene>
    <name evidence="1" type="ORF">GMOD_00006911</name>
</gene>
<evidence type="ECO:0000313" key="1">
    <source>
        <dbReference type="EMBL" id="RMZ71764.1"/>
    </source>
</evidence>
<name>A0A3M7MBM0_9PLEO</name>
<proteinExistence type="predicted"/>
<protein>
    <submittedName>
        <fullName evidence="1">Polyketide cyclase dehydrase</fullName>
    </submittedName>
</protein>
<accession>A0A3M7MBM0</accession>
<evidence type="ECO:0000313" key="2">
    <source>
        <dbReference type="Proteomes" id="UP000265663"/>
    </source>
</evidence>
<dbReference type="EMBL" id="KE747827">
    <property type="protein sequence ID" value="RMZ71764.1"/>
    <property type="molecule type" value="Genomic_DNA"/>
</dbReference>
<keyword evidence="2" id="KW-1185">Reference proteome</keyword>